<reference evidence="2 3" key="1">
    <citation type="submission" date="2020-04" db="EMBL/GenBank/DDBJ databases">
        <title>Perkinsus olseni comparative genomics.</title>
        <authorList>
            <person name="Bogema D.R."/>
        </authorList>
    </citation>
    <scope>NUCLEOTIDE SEQUENCE [LARGE SCALE GENOMIC DNA]</scope>
    <source>
        <strain evidence="2">00978-12</strain>
    </source>
</reference>
<dbReference type="OrthoDB" id="429442at2759"/>
<name>A0A7J6PAF7_PEROL</name>
<sequence>MEKSSIPGARGNSGRRNSGRRGSARRESRKSSREGYLHGLVPGASAVNLNNAKEVDAIRRHSAEMIDLTGLPLRAASRRSIFQRLGHRAASLATSLLSRVTSWSPMESTETQLSKNQQHKEPFHHKWRDTMIVFLICVCESLPFILGSYDALGSCSAQCYTLPLVAAAFLGTGASLSALKCASESAMVSLFNVVWGSVSLFCCFYSGVCLLSASECASFEKSVGVFMPMFPAIGTLYSAVPEVREAIGDSIKEYVKQEKIQQSQRKAYNRVDGRSRLHRLLFDVLLRTKSGSEGVKLYRDEVASKTQFRAMRTNTSLGGAAQPSLGESIIPDGNEDRPSLGSSETLMPNPIPGGMGQALKERVNADFGGPHNN</sequence>
<feature type="region of interest" description="Disordered" evidence="1">
    <location>
        <begin position="316"/>
        <end position="373"/>
    </location>
</feature>
<feature type="compositionally biased region" description="Basic and acidic residues" evidence="1">
    <location>
        <begin position="24"/>
        <end position="36"/>
    </location>
</feature>
<feature type="region of interest" description="Disordered" evidence="1">
    <location>
        <begin position="1"/>
        <end position="37"/>
    </location>
</feature>
<proteinExistence type="predicted"/>
<evidence type="ECO:0000256" key="1">
    <source>
        <dbReference type="SAM" id="MobiDB-lite"/>
    </source>
</evidence>
<dbReference type="AlphaFoldDB" id="A0A7J6PAF7"/>
<accession>A0A7J6PAF7</accession>
<organism evidence="2 3">
    <name type="scientific">Perkinsus olseni</name>
    <name type="common">Perkinsus atlanticus</name>
    <dbReference type="NCBI Taxonomy" id="32597"/>
    <lineage>
        <taxon>Eukaryota</taxon>
        <taxon>Sar</taxon>
        <taxon>Alveolata</taxon>
        <taxon>Perkinsozoa</taxon>
        <taxon>Perkinsea</taxon>
        <taxon>Perkinsida</taxon>
        <taxon>Perkinsidae</taxon>
        <taxon>Perkinsus</taxon>
    </lineage>
</organism>
<dbReference type="Proteomes" id="UP000541610">
    <property type="component" value="Unassembled WGS sequence"/>
</dbReference>
<evidence type="ECO:0000313" key="3">
    <source>
        <dbReference type="Proteomes" id="UP000541610"/>
    </source>
</evidence>
<comment type="caution">
    <text evidence="2">The sequence shown here is derived from an EMBL/GenBank/DDBJ whole genome shotgun (WGS) entry which is preliminary data.</text>
</comment>
<dbReference type="EMBL" id="JABANP010000050">
    <property type="protein sequence ID" value="KAF4693099.1"/>
    <property type="molecule type" value="Genomic_DNA"/>
</dbReference>
<gene>
    <name evidence="2" type="ORF">FOZ60_011883</name>
</gene>
<evidence type="ECO:0000313" key="2">
    <source>
        <dbReference type="EMBL" id="KAF4693099.1"/>
    </source>
</evidence>
<protein>
    <submittedName>
        <fullName evidence="2">Uncharacterized protein</fullName>
    </submittedName>
</protein>